<keyword evidence="3" id="KW-1185">Reference proteome</keyword>
<dbReference type="EMBL" id="MU150544">
    <property type="protein sequence ID" value="KAF9455714.1"/>
    <property type="molecule type" value="Genomic_DNA"/>
</dbReference>
<evidence type="ECO:0000256" key="1">
    <source>
        <dbReference type="SAM" id="MobiDB-lite"/>
    </source>
</evidence>
<feature type="compositionally biased region" description="Polar residues" evidence="1">
    <location>
        <begin position="52"/>
        <end position="83"/>
    </location>
</feature>
<gene>
    <name evidence="2" type="ORF">BDZ94DRAFT_1315906</name>
</gene>
<reference evidence="2" key="1">
    <citation type="submission" date="2020-11" db="EMBL/GenBank/DDBJ databases">
        <authorList>
            <consortium name="DOE Joint Genome Institute"/>
            <person name="Ahrendt S."/>
            <person name="Riley R."/>
            <person name="Andreopoulos W."/>
            <person name="Labutti K."/>
            <person name="Pangilinan J."/>
            <person name="Ruiz-Duenas F.J."/>
            <person name="Barrasa J.M."/>
            <person name="Sanchez-Garcia M."/>
            <person name="Camarero S."/>
            <person name="Miyauchi S."/>
            <person name="Serrano A."/>
            <person name="Linde D."/>
            <person name="Babiker R."/>
            <person name="Drula E."/>
            <person name="Ayuso-Fernandez I."/>
            <person name="Pacheco R."/>
            <person name="Padilla G."/>
            <person name="Ferreira P."/>
            <person name="Barriuso J."/>
            <person name="Kellner H."/>
            <person name="Castanera R."/>
            <person name="Alfaro M."/>
            <person name="Ramirez L."/>
            <person name="Pisabarro A.G."/>
            <person name="Kuo A."/>
            <person name="Tritt A."/>
            <person name="Lipzen A."/>
            <person name="He G."/>
            <person name="Yan M."/>
            <person name="Ng V."/>
            <person name="Cullen D."/>
            <person name="Martin F."/>
            <person name="Rosso M.-N."/>
            <person name="Henrissat B."/>
            <person name="Hibbett D."/>
            <person name="Martinez A.T."/>
            <person name="Grigoriev I.V."/>
        </authorList>
    </citation>
    <scope>NUCLEOTIDE SEQUENCE</scope>
    <source>
        <strain evidence="2">CBS 247.69</strain>
    </source>
</reference>
<feature type="compositionally biased region" description="Low complexity" evidence="1">
    <location>
        <begin position="12"/>
        <end position="41"/>
    </location>
</feature>
<evidence type="ECO:0000313" key="3">
    <source>
        <dbReference type="Proteomes" id="UP000807353"/>
    </source>
</evidence>
<organism evidence="2 3">
    <name type="scientific">Collybia nuda</name>
    <dbReference type="NCBI Taxonomy" id="64659"/>
    <lineage>
        <taxon>Eukaryota</taxon>
        <taxon>Fungi</taxon>
        <taxon>Dikarya</taxon>
        <taxon>Basidiomycota</taxon>
        <taxon>Agaricomycotina</taxon>
        <taxon>Agaricomycetes</taxon>
        <taxon>Agaricomycetidae</taxon>
        <taxon>Agaricales</taxon>
        <taxon>Tricholomatineae</taxon>
        <taxon>Clitocybaceae</taxon>
        <taxon>Collybia</taxon>
    </lineage>
</organism>
<name>A0A9P5XS35_9AGAR</name>
<protein>
    <submittedName>
        <fullName evidence="2">Uncharacterized protein</fullName>
    </submittedName>
</protein>
<feature type="region of interest" description="Disordered" evidence="1">
    <location>
        <begin position="1"/>
        <end position="85"/>
    </location>
</feature>
<accession>A0A9P5XS35</accession>
<dbReference type="Proteomes" id="UP000807353">
    <property type="component" value="Unassembled WGS sequence"/>
</dbReference>
<sequence>MAKASIPNILVNNRTTITNNSNMSSTGTVGSSSSETTASSSALPKGKAKSINIPSISSRQSERVANSNQNRPNVNTTKQSANLPTLPEEDIALIIDFTNDTTLRWIAFCTIMRSVT</sequence>
<evidence type="ECO:0000313" key="2">
    <source>
        <dbReference type="EMBL" id="KAF9455714.1"/>
    </source>
</evidence>
<comment type="caution">
    <text evidence="2">The sequence shown here is derived from an EMBL/GenBank/DDBJ whole genome shotgun (WGS) entry which is preliminary data.</text>
</comment>
<proteinExistence type="predicted"/>
<dbReference type="AlphaFoldDB" id="A0A9P5XS35"/>